<protein>
    <submittedName>
        <fullName evidence="1">Uncharacterized protein</fullName>
    </submittedName>
</protein>
<dbReference type="Proteomes" id="UP001162156">
    <property type="component" value="Unassembled WGS sequence"/>
</dbReference>
<evidence type="ECO:0000313" key="2">
    <source>
        <dbReference type="Proteomes" id="UP001162156"/>
    </source>
</evidence>
<keyword evidence="2" id="KW-1185">Reference proteome</keyword>
<comment type="caution">
    <text evidence="1">The sequence shown here is derived from an EMBL/GenBank/DDBJ whole genome shotgun (WGS) entry which is preliminary data.</text>
</comment>
<dbReference type="EMBL" id="JANEYF010001560">
    <property type="protein sequence ID" value="KAJ8963035.1"/>
    <property type="molecule type" value="Genomic_DNA"/>
</dbReference>
<evidence type="ECO:0000313" key="1">
    <source>
        <dbReference type="EMBL" id="KAJ8963035.1"/>
    </source>
</evidence>
<gene>
    <name evidence="1" type="ORF">NQ314_005607</name>
</gene>
<reference evidence="1" key="1">
    <citation type="journal article" date="2023" name="Insect Mol. Biol.">
        <title>Genome sequencing provides insights into the evolution of gene families encoding plant cell wall-degrading enzymes in longhorned beetles.</title>
        <authorList>
            <person name="Shin N.R."/>
            <person name="Okamura Y."/>
            <person name="Kirsch R."/>
            <person name="Pauchet Y."/>
        </authorList>
    </citation>
    <scope>NUCLEOTIDE SEQUENCE</scope>
    <source>
        <strain evidence="1">RBIC_L_NR</strain>
    </source>
</reference>
<dbReference type="AlphaFoldDB" id="A0AAV8ZFB5"/>
<sequence length="118" mass="14052">MLDSDIQLNCRVFVWPRDMEVVIELAIQRLSMKRDQADAFVKNKRVLFDSKLKKHEKVLVVFKKRDPPILTMDEMQDAVDTIENIVARLEVKYIYMFQFNKWVLYNILGRQSRSGTNK</sequence>
<proteinExistence type="predicted"/>
<accession>A0AAV8ZFB5</accession>
<name>A0AAV8ZFB5_9CUCU</name>
<organism evidence="1 2">
    <name type="scientific">Rhamnusium bicolor</name>
    <dbReference type="NCBI Taxonomy" id="1586634"/>
    <lineage>
        <taxon>Eukaryota</taxon>
        <taxon>Metazoa</taxon>
        <taxon>Ecdysozoa</taxon>
        <taxon>Arthropoda</taxon>
        <taxon>Hexapoda</taxon>
        <taxon>Insecta</taxon>
        <taxon>Pterygota</taxon>
        <taxon>Neoptera</taxon>
        <taxon>Endopterygota</taxon>
        <taxon>Coleoptera</taxon>
        <taxon>Polyphaga</taxon>
        <taxon>Cucujiformia</taxon>
        <taxon>Chrysomeloidea</taxon>
        <taxon>Cerambycidae</taxon>
        <taxon>Lepturinae</taxon>
        <taxon>Rhagiini</taxon>
        <taxon>Rhamnusium</taxon>
    </lineage>
</organism>